<sequence>MDTPTSVIPAAPVDDHGGGEDVIRDSKESESGPGPESESTATGPLAASLEPPPVSSSDTAAQASNSRSLDPTASIAPRPPAPTAPGFTPLLCVVDFHHARGPEVEMWFGASEDAQDPAAHYNWPLLPFMALSDGAHASTEEFSYFTLLKPEAADIPATSLFGIACTRQISSAELRNRPADVTRSTVQKAVVIITDSPQFFGMLKERLSIVTKAWFDQRDFADVDILRRFQEALAVDKARGTLGGGFSLGDGPRSRSDDEDRDQYLGMSLRELVHEFRWQTLVLLKCCLLQPKMLFFGSRCEHLCMMQFSLVSLIPGLLRSLQDCAGPELNSYSENLRKPTTLRTSDRGSLLAYVGLPLQIFGKGSLFGPYTPLQQLDVLADVGTRSYVVGSTNSLLLQQRDRYSDILINLDDKTVNITSPALRTALQLSASDRRWIDFITQEVNDTWDESNPGRPKTLGYVGSEEFIRLQFEEYLLSLLSAVKYHNYTTTAHNRTGREPAPPLPHIEGDPSSDFGVDFVASWSRTENYALWNANTDSHIFEFVEPKHPCAGGLSIDDVQRRIAQQVQDFHLDERFAQGKEVLGRNIAAGREKASTLFNKFYADVEALREAQRKRAEEARQAQLAEKAEKVQASAQVSSGGASDQTSGHLLSAGVASSVDLAKAQQTIQSAGARATAYMSSWASWAGEKRKATGWARTTGASGNGNDNGTNDSNISNANSPLSGGSGNWSLLGSGGRANRNTMSSTMSDASSSERGLRMSISSTMTGTSEAHDGPLPATPAAASARLPTALALASNRSRGSVNDIDPFHDFPPDMIIRNLDEERPAKLLSKDAPPATSEVLFSSPNDTTTSLAADATDPESDNETVASSSLSDPVGKDHDNLESVSLEPVVEVDRWTKGST</sequence>
<feature type="compositionally biased region" description="Low complexity" evidence="2">
    <location>
        <begin position="846"/>
        <end position="855"/>
    </location>
</feature>
<protein>
    <recommendedName>
        <fullName evidence="3">UDENN domain-containing protein</fullName>
    </recommendedName>
</protein>
<organism evidence="4 5">
    <name type="scientific">Sporothrix epigloea</name>
    <dbReference type="NCBI Taxonomy" id="1892477"/>
    <lineage>
        <taxon>Eukaryota</taxon>
        <taxon>Fungi</taxon>
        <taxon>Dikarya</taxon>
        <taxon>Ascomycota</taxon>
        <taxon>Pezizomycotina</taxon>
        <taxon>Sordariomycetes</taxon>
        <taxon>Sordariomycetidae</taxon>
        <taxon>Ophiostomatales</taxon>
        <taxon>Ophiostomataceae</taxon>
        <taxon>Sporothrix</taxon>
    </lineage>
</organism>
<dbReference type="Proteomes" id="UP001642502">
    <property type="component" value="Unassembled WGS sequence"/>
</dbReference>
<evidence type="ECO:0000313" key="5">
    <source>
        <dbReference type="Proteomes" id="UP001642502"/>
    </source>
</evidence>
<feature type="region of interest" description="Disordered" evidence="2">
    <location>
        <begin position="1"/>
        <end position="82"/>
    </location>
</feature>
<evidence type="ECO:0000256" key="1">
    <source>
        <dbReference type="ARBA" id="ARBA00038178"/>
    </source>
</evidence>
<dbReference type="InterPro" id="IPR018307">
    <property type="entry name" value="ABL9/DENND6_dom"/>
</dbReference>
<dbReference type="InterPro" id="IPR051731">
    <property type="entry name" value="DENND11/AVL9_GEFs"/>
</dbReference>
<dbReference type="EMBL" id="CAWUON010000046">
    <property type="protein sequence ID" value="CAK7269292.1"/>
    <property type="molecule type" value="Genomic_DNA"/>
</dbReference>
<proteinExistence type="inferred from homology"/>
<comment type="caution">
    <text evidence="4">The sequence shown here is derived from an EMBL/GenBank/DDBJ whole genome shotgun (WGS) entry which is preliminary data.</text>
</comment>
<gene>
    <name evidence="4" type="ORF">SEPCBS119000_003495</name>
</gene>
<dbReference type="PANTHER" id="PTHR31017">
    <property type="entry name" value="LATE SECRETORY PATHWAY PROTEIN AVL9-RELATED"/>
    <property type="match status" value="1"/>
</dbReference>
<feature type="compositionally biased region" description="Polar residues" evidence="2">
    <location>
        <begin position="55"/>
        <end position="71"/>
    </location>
</feature>
<evidence type="ECO:0000313" key="4">
    <source>
        <dbReference type="EMBL" id="CAK7269292.1"/>
    </source>
</evidence>
<dbReference type="PANTHER" id="PTHR31017:SF1">
    <property type="entry name" value="LATE SECRETORY PATHWAY PROTEIN AVL9 HOMOLOG"/>
    <property type="match status" value="1"/>
</dbReference>
<evidence type="ECO:0000259" key="3">
    <source>
        <dbReference type="PROSITE" id="PS50211"/>
    </source>
</evidence>
<feature type="compositionally biased region" description="Low complexity" evidence="2">
    <location>
        <begin position="741"/>
        <end position="752"/>
    </location>
</feature>
<feature type="region of interest" description="Disordered" evidence="2">
    <location>
        <begin position="693"/>
        <end position="756"/>
    </location>
</feature>
<name>A0ABP0DPQ4_9PEZI</name>
<feature type="compositionally biased region" description="Basic and acidic residues" evidence="2">
    <location>
        <begin position="13"/>
        <end position="30"/>
    </location>
</feature>
<feature type="region of interest" description="Disordered" evidence="2">
    <location>
        <begin position="828"/>
        <end position="887"/>
    </location>
</feature>
<dbReference type="PROSITE" id="PS50211">
    <property type="entry name" value="DENN"/>
    <property type="match status" value="1"/>
</dbReference>
<accession>A0ABP0DPQ4</accession>
<reference evidence="4 5" key="1">
    <citation type="submission" date="2024-01" db="EMBL/GenBank/DDBJ databases">
        <authorList>
            <person name="Allen C."/>
            <person name="Tagirdzhanova G."/>
        </authorList>
    </citation>
    <scope>NUCLEOTIDE SEQUENCE [LARGE SCALE GENOMIC DNA]</scope>
    <source>
        <strain evidence="4 5">CBS 119000</strain>
    </source>
</reference>
<dbReference type="InterPro" id="IPR037516">
    <property type="entry name" value="Tripartite_DENN"/>
</dbReference>
<keyword evidence="5" id="KW-1185">Reference proteome</keyword>
<comment type="similarity">
    <text evidence="1">Belongs to the AVL9 family.</text>
</comment>
<dbReference type="Pfam" id="PF09794">
    <property type="entry name" value="Avl9"/>
    <property type="match status" value="1"/>
</dbReference>
<feature type="compositionally biased region" description="Low complexity" evidence="2">
    <location>
        <begin position="697"/>
        <end position="731"/>
    </location>
</feature>
<feature type="domain" description="UDENN" evidence="3">
    <location>
        <begin position="89"/>
        <end position="549"/>
    </location>
</feature>
<evidence type="ECO:0000256" key="2">
    <source>
        <dbReference type="SAM" id="MobiDB-lite"/>
    </source>
</evidence>